<keyword evidence="3" id="KW-1185">Reference proteome</keyword>
<reference evidence="2 3" key="1">
    <citation type="journal article" date="2024" name="J. Plant Pathol.">
        <title>Sequence and assembly of the genome of Seiridium unicorne, isolate CBS 538.82, causal agent of cypress canker disease.</title>
        <authorList>
            <person name="Scali E."/>
            <person name="Rocca G.D."/>
            <person name="Danti R."/>
            <person name="Garbelotto M."/>
            <person name="Barberini S."/>
            <person name="Baroncelli R."/>
            <person name="Emiliani G."/>
        </authorList>
    </citation>
    <scope>NUCLEOTIDE SEQUENCE [LARGE SCALE GENOMIC DNA]</scope>
    <source>
        <strain evidence="2 3">BM-138-508</strain>
    </source>
</reference>
<sequence>MPSWIIDVSDKTKVKLFQVPAITNERYVALSYCWGTDRQTTMLTLYNKYGLLSGIDPHHLDPTIRDSVMVTRELEFRFLWIDALCIFQDDKEWKTKELGIMGKLCQNATLTIVASTTKDVKEGFLHCRVSTTDRASLLNKHPPGVLKFRAQGTSEEGDEKPVILTQPMEDDMEPWYERAWTLQEMLFSGRQLRFRNNQTTWLCHCTEPPARECDGWMSGRAHVPENHWDSNFKEIMPMMRGGKGRTWNSEVLSNWYDLIEVYSCRKLRYRDDRLPAMSGIARGFVSILGDQYMCGFVEVRFNNRSDVLVNMGCSGTEGIVVLEEEEDRYSRDGLISKTYGQ</sequence>
<feature type="domain" description="Heterokaryon incompatibility" evidence="1">
    <location>
        <begin position="27"/>
        <end position="184"/>
    </location>
</feature>
<evidence type="ECO:0000259" key="1">
    <source>
        <dbReference type="Pfam" id="PF06985"/>
    </source>
</evidence>
<dbReference type="InterPro" id="IPR010730">
    <property type="entry name" value="HET"/>
</dbReference>
<dbReference type="Proteomes" id="UP001408356">
    <property type="component" value="Unassembled WGS sequence"/>
</dbReference>
<name>A0ABR2UZS8_9PEZI</name>
<organism evidence="2 3">
    <name type="scientific">Seiridium unicorne</name>
    <dbReference type="NCBI Taxonomy" id="138068"/>
    <lineage>
        <taxon>Eukaryota</taxon>
        <taxon>Fungi</taxon>
        <taxon>Dikarya</taxon>
        <taxon>Ascomycota</taxon>
        <taxon>Pezizomycotina</taxon>
        <taxon>Sordariomycetes</taxon>
        <taxon>Xylariomycetidae</taxon>
        <taxon>Amphisphaeriales</taxon>
        <taxon>Sporocadaceae</taxon>
        <taxon>Seiridium</taxon>
    </lineage>
</organism>
<evidence type="ECO:0000313" key="3">
    <source>
        <dbReference type="Proteomes" id="UP001408356"/>
    </source>
</evidence>
<proteinExistence type="predicted"/>
<dbReference type="PANTHER" id="PTHR33112">
    <property type="entry name" value="DOMAIN PROTEIN, PUTATIVE-RELATED"/>
    <property type="match status" value="1"/>
</dbReference>
<protein>
    <submittedName>
        <fullName evidence="2">HET-domain-containing protein</fullName>
    </submittedName>
</protein>
<gene>
    <name evidence="2" type="ORF">SUNI508_06726</name>
</gene>
<comment type="caution">
    <text evidence="2">The sequence shown here is derived from an EMBL/GenBank/DDBJ whole genome shotgun (WGS) entry which is preliminary data.</text>
</comment>
<accession>A0ABR2UZS8</accession>
<dbReference type="PANTHER" id="PTHR33112:SF16">
    <property type="entry name" value="HETEROKARYON INCOMPATIBILITY DOMAIN-CONTAINING PROTEIN"/>
    <property type="match status" value="1"/>
</dbReference>
<evidence type="ECO:0000313" key="2">
    <source>
        <dbReference type="EMBL" id="KAK9420198.1"/>
    </source>
</evidence>
<dbReference type="EMBL" id="JARVKF010000257">
    <property type="protein sequence ID" value="KAK9420198.1"/>
    <property type="molecule type" value="Genomic_DNA"/>
</dbReference>
<dbReference type="Pfam" id="PF06985">
    <property type="entry name" value="HET"/>
    <property type="match status" value="1"/>
</dbReference>